<evidence type="ECO:0000313" key="2">
    <source>
        <dbReference type="Proteomes" id="UP000027222"/>
    </source>
</evidence>
<organism evidence="1 2">
    <name type="scientific">Galerina marginata (strain CBS 339.88)</name>
    <dbReference type="NCBI Taxonomy" id="685588"/>
    <lineage>
        <taxon>Eukaryota</taxon>
        <taxon>Fungi</taxon>
        <taxon>Dikarya</taxon>
        <taxon>Basidiomycota</taxon>
        <taxon>Agaricomycotina</taxon>
        <taxon>Agaricomycetes</taxon>
        <taxon>Agaricomycetidae</taxon>
        <taxon>Agaricales</taxon>
        <taxon>Agaricineae</taxon>
        <taxon>Strophariaceae</taxon>
        <taxon>Galerina</taxon>
    </lineage>
</organism>
<dbReference type="OrthoDB" id="368507at2759"/>
<dbReference type="GO" id="GO:0043248">
    <property type="term" value="P:proteasome assembly"/>
    <property type="evidence" value="ECO:0007669"/>
    <property type="project" value="InterPro"/>
</dbReference>
<dbReference type="AlphaFoldDB" id="A0A067SWA9"/>
<protein>
    <recommendedName>
        <fullName evidence="3">Proteasome assembly chaperone 3</fullName>
    </recommendedName>
</protein>
<evidence type="ECO:0008006" key="3">
    <source>
        <dbReference type="Google" id="ProtNLM"/>
    </source>
</evidence>
<name>A0A067SWA9_GALM3</name>
<accession>A0A067SWA9</accession>
<dbReference type="PANTHER" id="PTHR33559:SF1">
    <property type="entry name" value="PROTEASOME ASSEMBLY CHAPERONE 4"/>
    <property type="match status" value="1"/>
</dbReference>
<dbReference type="Proteomes" id="UP000027222">
    <property type="component" value="Unassembled WGS sequence"/>
</dbReference>
<sequence length="147" mass="15924">MASESTTKVQVKILPTNDPSLPPLVLQITQMVDTYMLWVGTADSDTRSDDIGAGERAVLTGNLCKDWACAMPPRVPGAPSSATPLFRASSSDVALSMAQRLAKRFQKQIFLSVDIPSRFDTMGQGHQLVFEAEKGIVAALKEIESKE</sequence>
<proteinExistence type="predicted"/>
<dbReference type="InterPro" id="IPR032157">
    <property type="entry name" value="PAC4"/>
</dbReference>
<dbReference type="EMBL" id="KL142381">
    <property type="protein sequence ID" value="KDR75191.1"/>
    <property type="molecule type" value="Genomic_DNA"/>
</dbReference>
<dbReference type="PANTHER" id="PTHR33559">
    <property type="entry name" value="PROTEASOME ASSEMBLY CHAPERONE 4"/>
    <property type="match status" value="1"/>
</dbReference>
<evidence type="ECO:0000313" key="1">
    <source>
        <dbReference type="EMBL" id="KDR75191.1"/>
    </source>
</evidence>
<dbReference type="HOGENOM" id="CLU_120624_0_0_1"/>
<dbReference type="Pfam" id="PF16093">
    <property type="entry name" value="PAC4"/>
    <property type="match status" value="1"/>
</dbReference>
<keyword evidence="2" id="KW-1185">Reference proteome</keyword>
<gene>
    <name evidence="1" type="ORF">GALMADRAFT_249151</name>
</gene>
<reference evidence="2" key="1">
    <citation type="journal article" date="2014" name="Proc. Natl. Acad. Sci. U.S.A.">
        <title>Extensive sampling of basidiomycete genomes demonstrates inadequacy of the white-rot/brown-rot paradigm for wood decay fungi.</title>
        <authorList>
            <person name="Riley R."/>
            <person name="Salamov A.A."/>
            <person name="Brown D.W."/>
            <person name="Nagy L.G."/>
            <person name="Floudas D."/>
            <person name="Held B.W."/>
            <person name="Levasseur A."/>
            <person name="Lombard V."/>
            <person name="Morin E."/>
            <person name="Otillar R."/>
            <person name="Lindquist E.A."/>
            <person name="Sun H."/>
            <person name="LaButti K.M."/>
            <person name="Schmutz J."/>
            <person name="Jabbour D."/>
            <person name="Luo H."/>
            <person name="Baker S.E."/>
            <person name="Pisabarro A.G."/>
            <person name="Walton J.D."/>
            <person name="Blanchette R.A."/>
            <person name="Henrissat B."/>
            <person name="Martin F."/>
            <person name="Cullen D."/>
            <person name="Hibbett D.S."/>
            <person name="Grigoriev I.V."/>
        </authorList>
    </citation>
    <scope>NUCLEOTIDE SEQUENCE [LARGE SCALE GENOMIC DNA]</scope>
    <source>
        <strain evidence="2">CBS 339.88</strain>
    </source>
</reference>